<protein>
    <submittedName>
        <fullName evidence="2">Putative Helicase with Zinc finger domain</fullName>
    </submittedName>
</protein>
<dbReference type="GO" id="GO:0004386">
    <property type="term" value="F:helicase activity"/>
    <property type="evidence" value="ECO:0007669"/>
    <property type="project" value="UniProtKB-KW"/>
</dbReference>
<accession>A0A162DFF0</accession>
<dbReference type="InterPro" id="IPR041679">
    <property type="entry name" value="DNA2/NAM7-like_C"/>
</dbReference>
<dbReference type="OrthoDB" id="5988104at2759"/>
<dbReference type="PANTHER" id="PTHR10887">
    <property type="entry name" value="DNA2/NAM7 HELICASE FAMILY"/>
    <property type="match status" value="1"/>
</dbReference>
<dbReference type="CDD" id="cd18808">
    <property type="entry name" value="SF1_C_Upf1"/>
    <property type="match status" value="1"/>
</dbReference>
<gene>
    <name evidence="2" type="ORF">APZ42_024429</name>
</gene>
<dbReference type="EMBL" id="LRGB01001636">
    <property type="protein sequence ID" value="KZS10974.1"/>
    <property type="molecule type" value="Genomic_DNA"/>
</dbReference>
<dbReference type="InterPro" id="IPR047187">
    <property type="entry name" value="SF1_C_Upf1"/>
</dbReference>
<keyword evidence="3" id="KW-1185">Reference proteome</keyword>
<dbReference type="Gene3D" id="3.40.50.300">
    <property type="entry name" value="P-loop containing nucleotide triphosphate hydrolases"/>
    <property type="match status" value="1"/>
</dbReference>
<keyword evidence="2" id="KW-0547">Nucleotide-binding</keyword>
<dbReference type="InterPro" id="IPR027417">
    <property type="entry name" value="P-loop_NTPase"/>
</dbReference>
<keyword evidence="2" id="KW-0067">ATP-binding</keyword>
<dbReference type="PANTHER" id="PTHR10887:SF365">
    <property type="entry name" value="HELICASE WITH ZINC FINGER DOMAIN-RELATED"/>
    <property type="match status" value="1"/>
</dbReference>
<dbReference type="GO" id="GO:0043186">
    <property type="term" value="C:P granule"/>
    <property type="evidence" value="ECO:0007669"/>
    <property type="project" value="TreeGrafter"/>
</dbReference>
<proteinExistence type="predicted"/>
<keyword evidence="2" id="KW-0378">Hydrolase</keyword>
<dbReference type="Proteomes" id="UP000076858">
    <property type="component" value="Unassembled WGS sequence"/>
</dbReference>
<organism evidence="2 3">
    <name type="scientific">Daphnia magna</name>
    <dbReference type="NCBI Taxonomy" id="35525"/>
    <lineage>
        <taxon>Eukaryota</taxon>
        <taxon>Metazoa</taxon>
        <taxon>Ecdysozoa</taxon>
        <taxon>Arthropoda</taxon>
        <taxon>Crustacea</taxon>
        <taxon>Branchiopoda</taxon>
        <taxon>Diplostraca</taxon>
        <taxon>Cladocera</taxon>
        <taxon>Anomopoda</taxon>
        <taxon>Daphniidae</taxon>
        <taxon>Daphnia</taxon>
    </lineage>
</organism>
<dbReference type="SUPFAM" id="SSF52540">
    <property type="entry name" value="P-loop containing nucleoside triphosphate hydrolases"/>
    <property type="match status" value="1"/>
</dbReference>
<evidence type="ECO:0000313" key="3">
    <source>
        <dbReference type="Proteomes" id="UP000076858"/>
    </source>
</evidence>
<dbReference type="STRING" id="35525.A0A162DFF0"/>
<dbReference type="InterPro" id="IPR045055">
    <property type="entry name" value="DNA2/NAM7-like"/>
</dbReference>
<name>A0A162DFF0_9CRUS</name>
<evidence type="ECO:0000313" key="2">
    <source>
        <dbReference type="EMBL" id="KZS10974.1"/>
    </source>
</evidence>
<dbReference type="GO" id="GO:0005829">
    <property type="term" value="C:cytosol"/>
    <property type="evidence" value="ECO:0007669"/>
    <property type="project" value="TreeGrafter"/>
</dbReference>
<dbReference type="AlphaFoldDB" id="A0A162DFF0"/>
<comment type="caution">
    <text evidence="2">The sequence shown here is derived from an EMBL/GenBank/DDBJ whole genome shotgun (WGS) entry which is preliminary data.</text>
</comment>
<dbReference type="GO" id="GO:0035194">
    <property type="term" value="P:regulatory ncRNA-mediated post-transcriptional gene silencing"/>
    <property type="evidence" value="ECO:0007669"/>
    <property type="project" value="TreeGrafter"/>
</dbReference>
<keyword evidence="2" id="KW-0347">Helicase</keyword>
<evidence type="ECO:0000259" key="1">
    <source>
        <dbReference type="Pfam" id="PF13087"/>
    </source>
</evidence>
<feature type="domain" description="DNA2/NAM7 helicase-like C-terminal" evidence="1">
    <location>
        <begin position="2"/>
        <end position="146"/>
    </location>
</feature>
<reference evidence="2 3" key="1">
    <citation type="submission" date="2016-03" db="EMBL/GenBank/DDBJ databases">
        <title>EvidentialGene: Evidence-directed Construction of Genes on Genomes.</title>
        <authorList>
            <person name="Gilbert D.G."/>
            <person name="Choi J.-H."/>
            <person name="Mockaitis K."/>
            <person name="Colbourne J."/>
            <person name="Pfrender M."/>
        </authorList>
    </citation>
    <scope>NUCLEOTIDE SEQUENCE [LARGE SCALE GENOMIC DNA]</scope>
    <source>
        <strain evidence="2 3">Xinb3</strain>
        <tissue evidence="2">Complete organism</tissue>
    </source>
</reference>
<sequence>MAEIYEIGEVVKKLQDTWPHESWGSFDENSVGIVSPYSDQVSRIRVHLRHRKLFGVNVERVLNVQGKQFRVIILSTVRTRNTCVNEEKERKRRKCHFLQAGKDDHETEEEEENEEDEEAQFGFLSSARLMNTAVTRARSLVIVVGDPLALCSIGKCSLFFSPFVDVTTAQIDKSMILLMRPLLPAILKPFNSIVTQLNPRRKLSWRGVKF</sequence>
<dbReference type="Pfam" id="PF13087">
    <property type="entry name" value="AAA_12"/>
    <property type="match status" value="1"/>
</dbReference>